<dbReference type="SUPFAM" id="SSF51713">
    <property type="entry name" value="tRNA-guanine transglycosylase"/>
    <property type="match status" value="1"/>
</dbReference>
<name>A0A238YVR4_HALEZ</name>
<proteinExistence type="predicted"/>
<protein>
    <submittedName>
        <fullName evidence="2">tRNA-guanine family transglycosylase</fullName>
    </submittedName>
</protein>
<feature type="domain" description="tRNA-guanine(15) transglycosylase-like" evidence="1">
    <location>
        <begin position="111"/>
        <end position="319"/>
    </location>
</feature>
<dbReference type="EMBL" id="FZNK01000019">
    <property type="protein sequence ID" value="SNR74821.1"/>
    <property type="molecule type" value="Genomic_DNA"/>
</dbReference>
<dbReference type="InterPro" id="IPR036511">
    <property type="entry name" value="TGT-like_sf"/>
</dbReference>
<gene>
    <name evidence="2" type="ORF">SAMN06266787_11924</name>
</gene>
<dbReference type="Pfam" id="PF01702">
    <property type="entry name" value="TGT"/>
    <property type="match status" value="1"/>
</dbReference>
<sequence>MRRYQFDDVGEMEFVASVAQINRSQLIDIVEDLEEYNLVEYALGRMMFCPLTSSEIAVDYLESLSSSYDLTFACDSGGYESQVNDEYTMKDIYTFDREYYLSTDWPDELVLPDQVPVEGDDEATIEQKVQDTISLSRMLYNELPSDKQERAVPVIQGHTKQQIVECLDVYRKFDKINKIGFGSFGTGGVNGGVNYLNEENLELLQFVVKEARKYDLDVHAFGIGGPTSIPILYQCGVDTFDSTGWIRSGGYGNIFFPFKSRLNVTHLRNRSGPTVFREELREIKEETGHECPYCQSFESLQNSRQHRILHNLIVMREMTDMILEYSLEELIEMMNPNSKYTGYLKNFTSTESVRN</sequence>
<evidence type="ECO:0000259" key="1">
    <source>
        <dbReference type="Pfam" id="PF01702"/>
    </source>
</evidence>
<organism evidence="2 3">
    <name type="scientific">Halorubrum ezzemoulense</name>
    <name type="common">Halorubrum chaoviator</name>
    <dbReference type="NCBI Taxonomy" id="337243"/>
    <lineage>
        <taxon>Archaea</taxon>
        <taxon>Methanobacteriati</taxon>
        <taxon>Methanobacteriota</taxon>
        <taxon>Stenosarchaea group</taxon>
        <taxon>Halobacteria</taxon>
        <taxon>Halobacteriales</taxon>
        <taxon>Haloferacaceae</taxon>
        <taxon>Halorubrum</taxon>
    </lineage>
</organism>
<dbReference type="GO" id="GO:0006400">
    <property type="term" value="P:tRNA modification"/>
    <property type="evidence" value="ECO:0007669"/>
    <property type="project" value="InterPro"/>
</dbReference>
<dbReference type="AlphaFoldDB" id="A0A238YVR4"/>
<reference evidence="2 3" key="1">
    <citation type="submission" date="2017-06" db="EMBL/GenBank/DDBJ databases">
        <authorList>
            <person name="Kim H.J."/>
            <person name="Triplett B.A."/>
        </authorList>
    </citation>
    <scope>NUCLEOTIDE SEQUENCE [LARGE SCALE GENOMIC DNA]</scope>
    <source>
        <strain evidence="2 3">DSM 19316</strain>
    </source>
</reference>
<evidence type="ECO:0000313" key="3">
    <source>
        <dbReference type="Proteomes" id="UP000198297"/>
    </source>
</evidence>
<dbReference type="InterPro" id="IPR002616">
    <property type="entry name" value="tRNA_ribo_trans-like"/>
</dbReference>
<accession>A0A238YVR4</accession>
<dbReference type="Proteomes" id="UP000198297">
    <property type="component" value="Unassembled WGS sequence"/>
</dbReference>
<dbReference type="Gene3D" id="3.20.20.105">
    <property type="entry name" value="Queuine tRNA-ribosyltransferase-like"/>
    <property type="match status" value="1"/>
</dbReference>
<evidence type="ECO:0000313" key="2">
    <source>
        <dbReference type="EMBL" id="SNR74821.1"/>
    </source>
</evidence>